<dbReference type="EC" id="2.7.11.1" evidence="3"/>
<dbReference type="InterPro" id="IPR013210">
    <property type="entry name" value="LRR_N_plant-typ"/>
</dbReference>
<evidence type="ECO:0000259" key="19">
    <source>
        <dbReference type="PROSITE" id="PS50011"/>
    </source>
</evidence>
<feature type="domain" description="Protein kinase" evidence="19">
    <location>
        <begin position="634"/>
        <end position="906"/>
    </location>
</feature>
<dbReference type="Gene3D" id="3.80.10.10">
    <property type="entry name" value="Ribonuclease Inhibitor"/>
    <property type="match status" value="3"/>
</dbReference>
<dbReference type="Proteomes" id="UP000266723">
    <property type="component" value="Unassembled WGS sequence"/>
</dbReference>
<keyword evidence="9" id="KW-0677">Repeat</keyword>
<feature type="transmembrane region" description="Helical" evidence="18">
    <location>
        <begin position="569"/>
        <end position="592"/>
    </location>
</feature>
<feature type="compositionally biased region" description="Low complexity" evidence="17">
    <location>
        <begin position="923"/>
        <end position="935"/>
    </location>
</feature>
<keyword evidence="5" id="KW-0433">Leucine-rich repeat</keyword>
<dbReference type="Pfam" id="PF13855">
    <property type="entry name" value="LRR_8"/>
    <property type="match status" value="2"/>
</dbReference>
<dbReference type="InterPro" id="IPR017441">
    <property type="entry name" value="Protein_kinase_ATP_BS"/>
</dbReference>
<evidence type="ECO:0000256" key="1">
    <source>
        <dbReference type="ARBA" id="ARBA00004370"/>
    </source>
</evidence>
<evidence type="ECO:0000256" key="4">
    <source>
        <dbReference type="ARBA" id="ARBA00022527"/>
    </source>
</evidence>
<accession>A0ABQ7FA35</accession>
<dbReference type="PANTHER" id="PTHR45974">
    <property type="entry name" value="RECEPTOR-LIKE PROTEIN 55"/>
    <property type="match status" value="1"/>
</dbReference>
<evidence type="ECO:0000256" key="9">
    <source>
        <dbReference type="ARBA" id="ARBA00022737"/>
    </source>
</evidence>
<dbReference type="InterPro" id="IPR001245">
    <property type="entry name" value="Ser-Thr/Tyr_kinase_cat_dom"/>
</dbReference>
<dbReference type="PROSITE" id="PS00108">
    <property type="entry name" value="PROTEIN_KINASE_ST"/>
    <property type="match status" value="1"/>
</dbReference>
<feature type="region of interest" description="Disordered" evidence="17">
    <location>
        <begin position="914"/>
        <end position="964"/>
    </location>
</feature>
<dbReference type="EMBL" id="QGKV02000297">
    <property type="protein sequence ID" value="KAF3611659.1"/>
    <property type="molecule type" value="Genomic_DNA"/>
</dbReference>
<evidence type="ECO:0000256" key="12">
    <source>
        <dbReference type="ARBA" id="ARBA00022840"/>
    </source>
</evidence>
<proteinExistence type="inferred from homology"/>
<evidence type="ECO:0000256" key="7">
    <source>
        <dbReference type="ARBA" id="ARBA00022692"/>
    </source>
</evidence>
<keyword evidence="15" id="KW-0325">Glycoprotein</keyword>
<evidence type="ECO:0000256" key="8">
    <source>
        <dbReference type="ARBA" id="ARBA00022729"/>
    </source>
</evidence>
<evidence type="ECO:0000256" key="18">
    <source>
        <dbReference type="SAM" id="Phobius"/>
    </source>
</evidence>
<feature type="compositionally biased region" description="Polar residues" evidence="17">
    <location>
        <begin position="936"/>
        <end position="948"/>
    </location>
</feature>
<evidence type="ECO:0000256" key="6">
    <source>
        <dbReference type="ARBA" id="ARBA00022679"/>
    </source>
</evidence>
<keyword evidence="13 18" id="KW-1133">Transmembrane helix</keyword>
<evidence type="ECO:0000313" key="21">
    <source>
        <dbReference type="Proteomes" id="UP000266723"/>
    </source>
</evidence>
<protein>
    <recommendedName>
        <fullName evidence="3">non-specific serine/threonine protein kinase</fullName>
        <ecNumber evidence="3">2.7.11.1</ecNumber>
    </recommendedName>
</protein>
<dbReference type="PANTHER" id="PTHR45974:SF134">
    <property type="entry name" value="OS01G0960400 PROTEIN"/>
    <property type="match status" value="1"/>
</dbReference>
<gene>
    <name evidence="20" type="ORF">DY000_02044607</name>
</gene>
<evidence type="ECO:0000256" key="14">
    <source>
        <dbReference type="ARBA" id="ARBA00023136"/>
    </source>
</evidence>
<dbReference type="InterPro" id="IPR008271">
    <property type="entry name" value="Ser/Thr_kinase_AS"/>
</dbReference>
<comment type="subcellular location">
    <subcellularLocation>
        <location evidence="1">Membrane</location>
    </subcellularLocation>
</comment>
<evidence type="ECO:0000256" key="10">
    <source>
        <dbReference type="ARBA" id="ARBA00022741"/>
    </source>
</evidence>
<keyword evidence="21" id="KW-1185">Reference proteome</keyword>
<dbReference type="Gene3D" id="3.30.200.20">
    <property type="entry name" value="Phosphorylase Kinase, domain 1"/>
    <property type="match status" value="1"/>
</dbReference>
<evidence type="ECO:0000256" key="11">
    <source>
        <dbReference type="ARBA" id="ARBA00022777"/>
    </source>
</evidence>
<dbReference type="CDD" id="cd14066">
    <property type="entry name" value="STKc_IRAK"/>
    <property type="match status" value="1"/>
</dbReference>
<dbReference type="InterPro" id="IPR011009">
    <property type="entry name" value="Kinase-like_dom_sf"/>
</dbReference>
<name>A0ABQ7FA35_BRACR</name>
<keyword evidence="7 18" id="KW-0812">Transmembrane</keyword>
<comment type="caution">
    <text evidence="20">The sequence shown here is derived from an EMBL/GenBank/DDBJ whole genome shotgun (WGS) entry which is preliminary data.</text>
</comment>
<evidence type="ECO:0000256" key="13">
    <source>
        <dbReference type="ARBA" id="ARBA00022989"/>
    </source>
</evidence>
<dbReference type="Pfam" id="PF08263">
    <property type="entry name" value="LRRNT_2"/>
    <property type="match status" value="1"/>
</dbReference>
<feature type="binding site" evidence="16">
    <location>
        <position position="662"/>
    </location>
    <ligand>
        <name>ATP</name>
        <dbReference type="ChEBI" id="CHEBI:30616"/>
    </ligand>
</feature>
<keyword evidence="10 16" id="KW-0547">Nucleotide-binding</keyword>
<evidence type="ECO:0000256" key="16">
    <source>
        <dbReference type="PROSITE-ProRule" id="PRU10141"/>
    </source>
</evidence>
<dbReference type="InterPro" id="IPR032675">
    <property type="entry name" value="LRR_dom_sf"/>
</dbReference>
<evidence type="ECO:0000256" key="17">
    <source>
        <dbReference type="SAM" id="MobiDB-lite"/>
    </source>
</evidence>
<dbReference type="InterPro" id="IPR000719">
    <property type="entry name" value="Prot_kinase_dom"/>
</dbReference>
<dbReference type="SMART" id="SM00220">
    <property type="entry name" value="S_TKc"/>
    <property type="match status" value="1"/>
</dbReference>
<dbReference type="Gene3D" id="1.10.510.10">
    <property type="entry name" value="Transferase(Phosphotransferase) domain 1"/>
    <property type="match status" value="1"/>
</dbReference>
<dbReference type="PROSITE" id="PS00107">
    <property type="entry name" value="PROTEIN_KINASE_ATP"/>
    <property type="match status" value="1"/>
</dbReference>
<evidence type="ECO:0000256" key="15">
    <source>
        <dbReference type="ARBA" id="ARBA00023180"/>
    </source>
</evidence>
<keyword evidence="14 18" id="KW-0472">Membrane</keyword>
<keyword evidence="8" id="KW-0732">Signal</keyword>
<keyword evidence="11" id="KW-0418">Kinase</keyword>
<keyword evidence="4" id="KW-0723">Serine/threonine-protein kinase</keyword>
<dbReference type="InterPro" id="IPR001611">
    <property type="entry name" value="Leu-rich_rpt"/>
</dbReference>
<dbReference type="PROSITE" id="PS50011">
    <property type="entry name" value="PROTEIN_KINASE_DOM"/>
    <property type="match status" value="1"/>
</dbReference>
<evidence type="ECO:0000256" key="2">
    <source>
        <dbReference type="ARBA" id="ARBA00008684"/>
    </source>
</evidence>
<dbReference type="SUPFAM" id="SSF56112">
    <property type="entry name" value="Protein kinase-like (PK-like)"/>
    <property type="match status" value="1"/>
</dbReference>
<keyword evidence="12 16" id="KW-0067">ATP-binding</keyword>
<dbReference type="Pfam" id="PF07714">
    <property type="entry name" value="PK_Tyr_Ser-Thr"/>
    <property type="match status" value="1"/>
</dbReference>
<keyword evidence="6" id="KW-0808">Transferase</keyword>
<comment type="similarity">
    <text evidence="2">Belongs to the protein kinase superfamily. Ser/Thr protein kinase family.</text>
</comment>
<organism evidence="20 21">
    <name type="scientific">Brassica cretica</name>
    <name type="common">Mustard</name>
    <dbReference type="NCBI Taxonomy" id="69181"/>
    <lineage>
        <taxon>Eukaryota</taxon>
        <taxon>Viridiplantae</taxon>
        <taxon>Streptophyta</taxon>
        <taxon>Embryophyta</taxon>
        <taxon>Tracheophyta</taxon>
        <taxon>Spermatophyta</taxon>
        <taxon>Magnoliopsida</taxon>
        <taxon>eudicotyledons</taxon>
        <taxon>Gunneridae</taxon>
        <taxon>Pentapetalae</taxon>
        <taxon>rosids</taxon>
        <taxon>malvids</taxon>
        <taxon>Brassicales</taxon>
        <taxon>Brassicaceae</taxon>
        <taxon>Brassiceae</taxon>
        <taxon>Brassica</taxon>
    </lineage>
</organism>
<sequence>MVAAKAKLLMTPRRSPPWVDMSAPPLDMCWSRVSRLLPLFSLFFFLCFWSSAFAQDGITNPVEVRALRAIKESLNDPVQRLRNWGRGDPCASNWTGVLCWNSTLDDGYLHVKELQLLSMNLSGTLSPDLGRLTRLTILDFMWNKITGSIPKEIGNIKSLELLLLNGNLLTGNLAEELGYLPNLDRIQIDENRISGPLPKSFANLNKTKHFHMNNNSISGQIPPELGSLPSIVHILLDNNNLTGYLPPELANMPNLLILQLDNNHFDGTTIPPSYGNMTKLLKMSLRNCSLQGPMPDLSSIPNLGYLDLSRNQLNGSIPTGKLSDNITTIDLSNNSFTGTIPTNFSGLPRLQKLSVANNALSGSIPSSIYQDRVLNSTETLIVDLRNNRFSNITGRSDPRPNVTVWLQGNPLCSNGNLLQLCGSPTEQDSNQGPNRRNTTCSICPPPYELSPEPLRECFCAAPLLVGYRLKSPGFSDFVPYVSEFQQYITSGLSLNLHQLRIDSFRWQKGPRLRMYLKFFPVNGSNPNNSFIFNRSEVRRIRGMFTGWNIPDGDLFGPYELMNFTLLEGAIAGIVLGSVAAAVTITAIIALIIMRKRMKGYAAVSRRKRSSKASLKIEGVKSFTYAELALATDNFSSSTQIGQGGYGKVYKGILVDGTAVAIKRAQEGSLQGEKEFLTEIELLSRLHHRNLVALVGFCDEEGEQMLVYEYMEHGTLRDNISVKLEKPLDFAMRMRVAIGSAKGILYLHTEANPPIFHRDIKASNILLDSRFIAKVADFGLSRLAPVPDMEGISPHHVSTVVKGTPGYLDPEYFLTHQLTDKSDVYSLGVVFLELLTGMQPITHGKNIVRETNIAYQSGSISSVVDTRMSSVPGECIEKFATLALRCCREETDARPSMAEVVRELEIIWELMPESKTAKREDMSETTSQPSSSSNSSFLKNPNPYTSMDVSGSDLVSGIVPSVAPR</sequence>
<reference evidence="20 21" key="1">
    <citation type="journal article" date="2020" name="BMC Genomics">
        <title>Intraspecific diversification of the crop wild relative Brassica cretica Lam. using demographic model selection.</title>
        <authorList>
            <person name="Kioukis A."/>
            <person name="Michalopoulou V.A."/>
            <person name="Briers L."/>
            <person name="Pirintsos S."/>
            <person name="Studholme D.J."/>
            <person name="Pavlidis P."/>
            <person name="Sarris P.F."/>
        </authorList>
    </citation>
    <scope>NUCLEOTIDE SEQUENCE [LARGE SCALE GENOMIC DNA]</scope>
    <source>
        <strain evidence="21">cv. PFS-1207/04</strain>
    </source>
</reference>
<evidence type="ECO:0000256" key="3">
    <source>
        <dbReference type="ARBA" id="ARBA00012513"/>
    </source>
</evidence>
<evidence type="ECO:0000313" key="20">
    <source>
        <dbReference type="EMBL" id="KAF3611659.1"/>
    </source>
</evidence>
<evidence type="ECO:0000256" key="5">
    <source>
        <dbReference type="ARBA" id="ARBA00022614"/>
    </source>
</evidence>
<dbReference type="SUPFAM" id="SSF52058">
    <property type="entry name" value="L domain-like"/>
    <property type="match status" value="1"/>
</dbReference>